<organism evidence="4 5">
    <name type="scientific">Quercus lobata</name>
    <name type="common">Valley oak</name>
    <dbReference type="NCBI Taxonomy" id="97700"/>
    <lineage>
        <taxon>Eukaryota</taxon>
        <taxon>Viridiplantae</taxon>
        <taxon>Streptophyta</taxon>
        <taxon>Embryophyta</taxon>
        <taxon>Tracheophyta</taxon>
        <taxon>Spermatophyta</taxon>
        <taxon>Magnoliopsida</taxon>
        <taxon>eudicotyledons</taxon>
        <taxon>Gunneridae</taxon>
        <taxon>Pentapetalae</taxon>
        <taxon>rosids</taxon>
        <taxon>fabids</taxon>
        <taxon>Fagales</taxon>
        <taxon>Fagaceae</taxon>
        <taxon>Quercus</taxon>
    </lineage>
</organism>
<sequence length="166" mass="18620">MENMKLLEKVVIAPEKPTERRQIFLSKIDLSLVVYQESVSFFDPPTNEMTFFEAYHSLCTALSKMLVPYDFLAGRLVPCLEEDNCFEIDSNGAGVVVVAARTDTKLSELGDLSSPKLKFRQLVALLDEEGDEERDLKDNPLLSIQLITSSGANETYYNSKLIFVAS</sequence>
<evidence type="ECO:0000256" key="2">
    <source>
        <dbReference type="ARBA" id="ARBA00022679"/>
    </source>
</evidence>
<accession>A0A7N2RB83</accession>
<dbReference type="InParanoid" id="A0A7N2RB83"/>
<reference evidence="4 5" key="1">
    <citation type="journal article" date="2016" name="G3 (Bethesda)">
        <title>First Draft Assembly and Annotation of the Genome of a California Endemic Oak Quercus lobata Nee (Fagaceae).</title>
        <authorList>
            <person name="Sork V.L."/>
            <person name="Fitz-Gibbon S.T."/>
            <person name="Puiu D."/>
            <person name="Crepeau M."/>
            <person name="Gugger P.F."/>
            <person name="Sherman R."/>
            <person name="Stevens K."/>
            <person name="Langley C.H."/>
            <person name="Pellegrini M."/>
            <person name="Salzberg S.L."/>
        </authorList>
    </citation>
    <scope>NUCLEOTIDE SEQUENCE [LARGE SCALE GENOMIC DNA]</scope>
    <source>
        <strain evidence="4 5">cv. SW786</strain>
    </source>
</reference>
<protein>
    <submittedName>
        <fullName evidence="4">Uncharacterized protein</fullName>
    </submittedName>
</protein>
<dbReference type="InterPro" id="IPR050898">
    <property type="entry name" value="Plant_acyltransferase"/>
</dbReference>
<name>A0A7N2RB83_QUELO</name>
<evidence type="ECO:0000256" key="1">
    <source>
        <dbReference type="ARBA" id="ARBA00009861"/>
    </source>
</evidence>
<keyword evidence="2" id="KW-0808">Transferase</keyword>
<dbReference type="PANTHER" id="PTHR31147">
    <property type="entry name" value="ACYL TRANSFERASE 4"/>
    <property type="match status" value="1"/>
</dbReference>
<dbReference type="Gene3D" id="3.30.559.10">
    <property type="entry name" value="Chloramphenicol acetyltransferase-like domain"/>
    <property type="match status" value="1"/>
</dbReference>
<dbReference type="PANTHER" id="PTHR31147:SF1">
    <property type="entry name" value="ACYL TRANSFERASE 4"/>
    <property type="match status" value="1"/>
</dbReference>
<dbReference type="Gramene" id="QL09p053481:mrna">
    <property type="protein sequence ID" value="QL09p053481:mrna"/>
    <property type="gene ID" value="QL09p053481"/>
</dbReference>
<evidence type="ECO:0000313" key="4">
    <source>
        <dbReference type="EnsemblPlants" id="QL09p053481:mrna"/>
    </source>
</evidence>
<dbReference type="GO" id="GO:0016746">
    <property type="term" value="F:acyltransferase activity"/>
    <property type="evidence" value="ECO:0007669"/>
    <property type="project" value="UniProtKB-KW"/>
</dbReference>
<dbReference type="EMBL" id="LRBV02000009">
    <property type="status" value="NOT_ANNOTATED_CDS"/>
    <property type="molecule type" value="Genomic_DNA"/>
</dbReference>
<keyword evidence="5" id="KW-1185">Reference proteome</keyword>
<dbReference type="InterPro" id="IPR023213">
    <property type="entry name" value="CAT-like_dom_sf"/>
</dbReference>
<evidence type="ECO:0000313" key="5">
    <source>
        <dbReference type="Proteomes" id="UP000594261"/>
    </source>
</evidence>
<evidence type="ECO:0000256" key="3">
    <source>
        <dbReference type="ARBA" id="ARBA00023315"/>
    </source>
</evidence>
<comment type="similarity">
    <text evidence="1">Belongs to the plant acyltransferase family.</text>
</comment>
<dbReference type="AlphaFoldDB" id="A0A7N2RB83"/>
<keyword evidence="3" id="KW-0012">Acyltransferase</keyword>
<proteinExistence type="inferred from homology"/>
<dbReference type="EnsemblPlants" id="QL09p053481:mrna">
    <property type="protein sequence ID" value="QL09p053481:mrna"/>
    <property type="gene ID" value="QL09p053481"/>
</dbReference>
<reference evidence="4" key="2">
    <citation type="submission" date="2021-01" db="UniProtKB">
        <authorList>
            <consortium name="EnsemblPlants"/>
        </authorList>
    </citation>
    <scope>IDENTIFICATION</scope>
</reference>
<dbReference type="Pfam" id="PF02458">
    <property type="entry name" value="Transferase"/>
    <property type="match status" value="1"/>
</dbReference>
<dbReference type="Proteomes" id="UP000594261">
    <property type="component" value="Chromosome 9"/>
</dbReference>